<name>U5EBX7_NOCAS</name>
<dbReference type="Pfam" id="PF19463">
    <property type="entry name" value="DUF6000"/>
    <property type="match status" value="1"/>
</dbReference>
<protein>
    <submittedName>
        <fullName evidence="1">Uncharacterized protein</fullName>
    </submittedName>
</protein>
<dbReference type="AlphaFoldDB" id="U5EBX7"/>
<accession>U5EBX7</accession>
<evidence type="ECO:0000313" key="1">
    <source>
        <dbReference type="EMBL" id="GAD82644.1"/>
    </source>
</evidence>
<dbReference type="Proteomes" id="UP000017048">
    <property type="component" value="Unassembled WGS sequence"/>
</dbReference>
<dbReference type="eggNOG" id="ENOG50335EF">
    <property type="taxonomic scope" value="Bacteria"/>
</dbReference>
<evidence type="ECO:0000313" key="2">
    <source>
        <dbReference type="Proteomes" id="UP000017048"/>
    </source>
</evidence>
<keyword evidence="2" id="KW-1185">Reference proteome</keyword>
<reference evidence="1 2" key="1">
    <citation type="journal article" date="2014" name="BMC Genomics">
        <title>Genome based analysis of type-I polyketide synthase and nonribosomal peptide synthetase gene clusters in seven strains of five representative Nocardia species.</title>
        <authorList>
            <person name="Komaki H."/>
            <person name="Ichikawa N."/>
            <person name="Hosoyama A."/>
            <person name="Takahashi-Nakaguchi A."/>
            <person name="Matsuzawa T."/>
            <person name="Suzuki K."/>
            <person name="Fujita N."/>
            <person name="Gonoi T."/>
        </authorList>
    </citation>
    <scope>NUCLEOTIDE SEQUENCE [LARGE SCALE GENOMIC DNA]</scope>
    <source>
        <strain evidence="1 2">NBRC 15531</strain>
    </source>
</reference>
<dbReference type="InterPro" id="IPR046042">
    <property type="entry name" value="DUF6000"/>
</dbReference>
<dbReference type="STRING" id="1824.SAMN05444423_103481"/>
<proteinExistence type="predicted"/>
<sequence length="179" mass="20072">MQRWVIGEVVRPGRYMTLLGLNPLRDRPCRERLEAGLAADARQITDAELRLLLELDWRPRLTAAWLIALDRRTEFRGELAELLLADEVVHAGWGYCFALARFGTTDDAEILVEYLAGDLRGRRRPSRTAAMHALLTIDAELATPFVEGFGYGRLPSAAEHLIDPLCAFAERIMGAAERA</sequence>
<comment type="caution">
    <text evidence="1">The sequence shown here is derived from an EMBL/GenBank/DDBJ whole genome shotgun (WGS) entry which is preliminary data.</text>
</comment>
<gene>
    <name evidence="1" type="ORF">NCAST_11_01420</name>
</gene>
<organism evidence="1 2">
    <name type="scientific">Nocardia asteroides NBRC 15531</name>
    <dbReference type="NCBI Taxonomy" id="1110697"/>
    <lineage>
        <taxon>Bacteria</taxon>
        <taxon>Bacillati</taxon>
        <taxon>Actinomycetota</taxon>
        <taxon>Actinomycetes</taxon>
        <taxon>Mycobacteriales</taxon>
        <taxon>Nocardiaceae</taxon>
        <taxon>Nocardia</taxon>
    </lineage>
</organism>
<dbReference type="EMBL" id="BAFO02000011">
    <property type="protein sequence ID" value="GAD82644.1"/>
    <property type="molecule type" value="Genomic_DNA"/>
</dbReference>